<dbReference type="STRING" id="1304284.L21TH_2519"/>
<evidence type="ECO:0008006" key="3">
    <source>
        <dbReference type="Google" id="ProtNLM"/>
    </source>
</evidence>
<dbReference type="AlphaFoldDB" id="R1CAV6"/>
<dbReference type="Proteomes" id="UP000013378">
    <property type="component" value="Unassembled WGS sequence"/>
</dbReference>
<sequence>MNKLKTITLIGLIIVLSIINFVWADKEKVDSNEALKQAFVATKAEILELNINGSGKINDKYVDKETLKDISNELIKELQVNGYLANHNQLYDANNKDKPEYKIEIVESKDMVQLILWGKDKENRAITAIISTYKDSYSNIEETDLVIDIVQDKIDRLNAVYNQIEKIFNKFNANTKITTCIVGTYDGKLKEKENLHIINEAIQVIKGKKIEGLVEPSLISISAYSPLIDDYIYTADKRMNLNIAMRYNEYEDKTYIWIGSPIIAVGY</sequence>
<dbReference type="EMBL" id="ARZA01000273">
    <property type="protein sequence ID" value="EOC99444.1"/>
    <property type="molecule type" value="Genomic_DNA"/>
</dbReference>
<dbReference type="SUPFAM" id="SSF143842">
    <property type="entry name" value="YwmB-like"/>
    <property type="match status" value="1"/>
</dbReference>
<dbReference type="InterPro" id="IPR014794">
    <property type="entry name" value="DUF1779"/>
</dbReference>
<reference evidence="1 2" key="1">
    <citation type="journal article" date="2015" name="Geomicrobiol. J.">
        <title>Caldisalinibacter kiritimatiensis gen. nov., sp. nov., a moderately thermohalophilic thiosulfate-reducing bacterium from a hypersaline microbial mat.</title>
        <authorList>
            <person name="Ben Hania W."/>
            <person name="Joseph M."/>
            <person name="Fiebig A."/>
            <person name="Bunk B."/>
            <person name="Klenk H.-P."/>
            <person name="Fardeau M.-L."/>
            <person name="Spring S."/>
        </authorList>
    </citation>
    <scope>NUCLEOTIDE SEQUENCE [LARGE SCALE GENOMIC DNA]</scope>
    <source>
        <strain evidence="1 2">L21-TH-D2</strain>
    </source>
</reference>
<dbReference type="RefSeq" id="WP_006317128.1">
    <property type="nucleotide sequence ID" value="NZ_ARZA01000273.1"/>
</dbReference>
<keyword evidence="2" id="KW-1185">Reference proteome</keyword>
<dbReference type="InterPro" id="IPR036209">
    <property type="entry name" value="YwmB-like_sf"/>
</dbReference>
<name>R1CAV6_9FIRM</name>
<protein>
    <recommendedName>
        <fullName evidence="3">TATA-box binding protein</fullName>
    </recommendedName>
</protein>
<organism evidence="1 2">
    <name type="scientific">Caldisalinibacter kiritimatiensis</name>
    <dbReference type="NCBI Taxonomy" id="1304284"/>
    <lineage>
        <taxon>Bacteria</taxon>
        <taxon>Bacillati</taxon>
        <taxon>Bacillota</taxon>
        <taxon>Tissierellia</taxon>
        <taxon>Tissierellales</taxon>
        <taxon>Thermohalobacteraceae</taxon>
        <taxon>Caldisalinibacter</taxon>
    </lineage>
</organism>
<evidence type="ECO:0000313" key="2">
    <source>
        <dbReference type="Proteomes" id="UP000013378"/>
    </source>
</evidence>
<proteinExistence type="predicted"/>
<evidence type="ECO:0000313" key="1">
    <source>
        <dbReference type="EMBL" id="EOC99444.1"/>
    </source>
</evidence>
<dbReference type="Pfam" id="PF08680">
    <property type="entry name" value="DUF1779"/>
    <property type="match status" value="1"/>
</dbReference>
<dbReference type="OrthoDB" id="1708334at2"/>
<comment type="caution">
    <text evidence="1">The sequence shown here is derived from an EMBL/GenBank/DDBJ whole genome shotgun (WGS) entry which is preliminary data.</text>
</comment>
<accession>R1CAV6</accession>
<dbReference type="eggNOG" id="ENOG5030CFT">
    <property type="taxonomic scope" value="Bacteria"/>
</dbReference>
<gene>
    <name evidence="1" type="ORF">L21TH_2519</name>
</gene>
<dbReference type="Gene3D" id="3.30.360.40">
    <property type="entry name" value="YwmB-like"/>
    <property type="match status" value="1"/>
</dbReference>